<accession>A0A1G7YLQ1</accession>
<dbReference type="Gene3D" id="3.40.50.620">
    <property type="entry name" value="HUPs"/>
    <property type="match status" value="1"/>
</dbReference>
<dbReference type="EMBL" id="FNAN01000026">
    <property type="protein sequence ID" value="SDG97235.1"/>
    <property type="molecule type" value="Genomic_DNA"/>
</dbReference>
<dbReference type="Proteomes" id="UP000198748">
    <property type="component" value="Unassembled WGS sequence"/>
</dbReference>
<evidence type="ECO:0000313" key="3">
    <source>
        <dbReference type="Proteomes" id="UP000198748"/>
    </source>
</evidence>
<organism evidence="2 3">
    <name type="scientific">Dyadobacter soli</name>
    <dbReference type="NCBI Taxonomy" id="659014"/>
    <lineage>
        <taxon>Bacteria</taxon>
        <taxon>Pseudomonadati</taxon>
        <taxon>Bacteroidota</taxon>
        <taxon>Cytophagia</taxon>
        <taxon>Cytophagales</taxon>
        <taxon>Spirosomataceae</taxon>
        <taxon>Dyadobacter</taxon>
    </lineage>
</organism>
<sequence length="443" mass="52622">MQNYKAFLEDRKVNVEYVEANEAYSDVRKLPAFLAKKGISAIHFADLTDDWLSSRLRKAAARSEIELVEHPTPMFLNTREELNGYFMNRKRYFMADFYMNQRQDRDILIVRNSEPAGGKWSFDDENRLKYPKKQKPPTIRFPRNSDAWEEARDYVEMHFSKNYGQISPDIRFPATFSQAESWFDQFLENRFSHFGHYEDAIVSNEHFLHHSLLSPLLNAGLLTPRHVVDKAIAYAREHRIPFNSLEGFVRQIIGWREFVRGVYEVKGGKQRTRNYWHFKRKLPDNFWNATTGIAPIDIVIRKVLDTGYCHHIERLMVLGNFMMLCEIDPDDVYHWFMELFIDAYDWVMVPNVYGMSQFSDGGLMATKPYISASNYLLKMSDFPKGDWQETWDGLFWRFMDKYRKFFLRNPRLGMLIKTFDQMPDEKKQMHIDTANAYLRKLDS</sequence>
<protein>
    <submittedName>
        <fullName evidence="2">Deoxyribodipyrimidine photolyase-related protein</fullName>
    </submittedName>
</protein>
<name>A0A1G7YLQ1_9BACT</name>
<dbReference type="InterPro" id="IPR036134">
    <property type="entry name" value="Crypto/Photolyase_FAD-like_sf"/>
</dbReference>
<proteinExistence type="predicted"/>
<dbReference type="Pfam" id="PF04244">
    <property type="entry name" value="DPRP"/>
    <property type="match status" value="1"/>
</dbReference>
<dbReference type="InterPro" id="IPR007357">
    <property type="entry name" value="PhrB-like"/>
</dbReference>
<evidence type="ECO:0000313" key="2">
    <source>
        <dbReference type="EMBL" id="SDG97235.1"/>
    </source>
</evidence>
<dbReference type="PANTHER" id="PTHR38657">
    <property type="entry name" value="SLR1343 PROTEIN"/>
    <property type="match status" value="1"/>
</dbReference>
<dbReference type="PANTHER" id="PTHR38657:SF1">
    <property type="entry name" value="SLR1343 PROTEIN"/>
    <property type="match status" value="1"/>
</dbReference>
<dbReference type="Gene3D" id="1.25.40.80">
    <property type="match status" value="1"/>
</dbReference>
<dbReference type="Gene3D" id="1.10.10.1710">
    <property type="entry name" value="Deoxyribodipyrimidine photolyase-related"/>
    <property type="match status" value="1"/>
</dbReference>
<evidence type="ECO:0000259" key="1">
    <source>
        <dbReference type="Pfam" id="PF03441"/>
    </source>
</evidence>
<dbReference type="STRING" id="659014.SAMN04487996_12661"/>
<keyword evidence="3" id="KW-1185">Reference proteome</keyword>
<dbReference type="InterPro" id="IPR052551">
    <property type="entry name" value="UV-DNA_repair_photolyase"/>
</dbReference>
<dbReference type="Pfam" id="PF03441">
    <property type="entry name" value="FAD_binding_7"/>
    <property type="match status" value="1"/>
</dbReference>
<dbReference type="Gene3D" id="1.10.579.10">
    <property type="entry name" value="DNA Cyclobutane Dipyrimidine Photolyase, subunit A, domain 3"/>
    <property type="match status" value="1"/>
</dbReference>
<keyword evidence="2" id="KW-0456">Lyase</keyword>
<dbReference type="SUPFAM" id="SSF48173">
    <property type="entry name" value="Cryptochrome/photolyase FAD-binding domain"/>
    <property type="match status" value="1"/>
</dbReference>
<feature type="domain" description="Cryptochrome/DNA photolyase FAD-binding" evidence="1">
    <location>
        <begin position="255"/>
        <end position="378"/>
    </location>
</feature>
<dbReference type="InterPro" id="IPR005101">
    <property type="entry name" value="Cryptochr/Photolyase_FAD-bd"/>
</dbReference>
<gene>
    <name evidence="2" type="ORF">SAMN04487996_12661</name>
</gene>
<dbReference type="GO" id="GO:0016829">
    <property type="term" value="F:lyase activity"/>
    <property type="evidence" value="ECO:0007669"/>
    <property type="project" value="UniProtKB-KW"/>
</dbReference>
<dbReference type="InterPro" id="IPR014729">
    <property type="entry name" value="Rossmann-like_a/b/a_fold"/>
</dbReference>
<reference evidence="3" key="1">
    <citation type="submission" date="2016-10" db="EMBL/GenBank/DDBJ databases">
        <authorList>
            <person name="Varghese N."/>
            <person name="Submissions S."/>
        </authorList>
    </citation>
    <scope>NUCLEOTIDE SEQUENCE [LARGE SCALE GENOMIC DNA]</scope>
    <source>
        <strain evidence="3">DSM 25329</strain>
    </source>
</reference>
<dbReference type="AlphaFoldDB" id="A0A1G7YLQ1"/>